<dbReference type="Pfam" id="PF13671">
    <property type="entry name" value="AAA_33"/>
    <property type="match status" value="1"/>
</dbReference>
<evidence type="ECO:0000256" key="1">
    <source>
        <dbReference type="SAM" id="MobiDB-lite"/>
    </source>
</evidence>
<keyword evidence="3" id="KW-1185">Reference proteome</keyword>
<dbReference type="SUPFAM" id="SSF52540">
    <property type="entry name" value="P-loop containing nucleoside triphosphate hydrolases"/>
    <property type="match status" value="1"/>
</dbReference>
<dbReference type="Gene3D" id="3.40.50.300">
    <property type="entry name" value="P-loop containing nucleotide triphosphate hydrolases"/>
    <property type="match status" value="1"/>
</dbReference>
<evidence type="ECO:0000313" key="2">
    <source>
        <dbReference type="EMBL" id="GAA4057445.1"/>
    </source>
</evidence>
<dbReference type="Proteomes" id="UP001500683">
    <property type="component" value="Unassembled WGS sequence"/>
</dbReference>
<protein>
    <submittedName>
        <fullName evidence="2">AAA family ATPase</fullName>
    </submittedName>
</protein>
<reference evidence="3" key="1">
    <citation type="journal article" date="2019" name="Int. J. Syst. Evol. Microbiol.">
        <title>The Global Catalogue of Microorganisms (GCM) 10K type strain sequencing project: providing services to taxonomists for standard genome sequencing and annotation.</title>
        <authorList>
            <consortium name="The Broad Institute Genomics Platform"/>
            <consortium name="The Broad Institute Genome Sequencing Center for Infectious Disease"/>
            <person name="Wu L."/>
            <person name="Ma J."/>
        </authorList>
    </citation>
    <scope>NUCLEOTIDE SEQUENCE [LARGE SCALE GENOMIC DNA]</scope>
    <source>
        <strain evidence="3">JCM 16702</strain>
    </source>
</reference>
<accession>A0ABP7V1D0</accession>
<proteinExistence type="predicted"/>
<feature type="compositionally biased region" description="Low complexity" evidence="1">
    <location>
        <begin position="25"/>
        <end position="46"/>
    </location>
</feature>
<dbReference type="EMBL" id="BAAAZG010000001">
    <property type="protein sequence ID" value="GAA4057445.1"/>
    <property type="molecule type" value="Genomic_DNA"/>
</dbReference>
<name>A0ABP7V1D0_9ACTN</name>
<feature type="region of interest" description="Disordered" evidence="1">
    <location>
        <begin position="14"/>
        <end position="55"/>
    </location>
</feature>
<dbReference type="InterPro" id="IPR027417">
    <property type="entry name" value="P-loop_NTPase"/>
</dbReference>
<comment type="caution">
    <text evidence="2">The sequence shown here is derived from an EMBL/GenBank/DDBJ whole genome shotgun (WGS) entry which is preliminary data.</text>
</comment>
<organism evidence="2 3">
    <name type="scientific">Actinomadura miaoliensis</name>
    <dbReference type="NCBI Taxonomy" id="430685"/>
    <lineage>
        <taxon>Bacteria</taxon>
        <taxon>Bacillati</taxon>
        <taxon>Actinomycetota</taxon>
        <taxon>Actinomycetes</taxon>
        <taxon>Streptosporangiales</taxon>
        <taxon>Thermomonosporaceae</taxon>
        <taxon>Actinomadura</taxon>
    </lineage>
</organism>
<sequence>MPLRLLRGGFAVRDGGADQVDSQHGAGVDDAPRAVAADASRPPRSRPMADLRAGRGTEPRRVRLAFAAGDVVVVSGLPGSGKSTLIRRVVPALDGRGGPVRTIDAQDVREAWERRLPSWLPYAVYRPGVRVAHYARLGRALRSGDSVVVHDCGGNGWVRRWAARRARRRRSLVHLVLVDVPPRQAVQGQVLRGRTVSRRAFARHRRAVGRLVAGAEAGRLPGGCASVVLLDRAAATALRAIAFDRPPAGGCDGTK</sequence>
<evidence type="ECO:0000313" key="3">
    <source>
        <dbReference type="Proteomes" id="UP001500683"/>
    </source>
</evidence>
<gene>
    <name evidence="2" type="ORF">GCM10022214_06750</name>
</gene>
<dbReference type="RefSeq" id="WP_344940341.1">
    <property type="nucleotide sequence ID" value="NZ_BAAAZG010000001.1"/>
</dbReference>